<feature type="compositionally biased region" description="Acidic residues" evidence="5">
    <location>
        <begin position="49"/>
        <end position="89"/>
    </location>
</feature>
<proteinExistence type="inferred from homology"/>
<keyword evidence="8" id="KW-1185">Reference proteome</keyword>
<gene>
    <name evidence="7" type="ORF">SCP_0214920</name>
</gene>
<accession>A0A401GDT1</accession>
<dbReference type="InterPro" id="IPR027417">
    <property type="entry name" value="P-loop_NTPase"/>
</dbReference>
<evidence type="ECO:0000313" key="7">
    <source>
        <dbReference type="EMBL" id="GBE80273.1"/>
    </source>
</evidence>
<evidence type="ECO:0000256" key="4">
    <source>
        <dbReference type="SAM" id="Coils"/>
    </source>
</evidence>
<feature type="coiled-coil region" evidence="4">
    <location>
        <begin position="990"/>
        <end position="1024"/>
    </location>
</feature>
<dbReference type="STRING" id="139825.A0A401GDT1"/>
<name>A0A401GDT1_9APHY</name>
<dbReference type="PANTHER" id="PTHR45916:SF1">
    <property type="entry name" value="STRUCTURAL MAINTENANCE OF CHROMOSOMES PROTEIN 5"/>
    <property type="match status" value="1"/>
</dbReference>
<organism evidence="7 8">
    <name type="scientific">Sparassis crispa</name>
    <dbReference type="NCBI Taxonomy" id="139825"/>
    <lineage>
        <taxon>Eukaryota</taxon>
        <taxon>Fungi</taxon>
        <taxon>Dikarya</taxon>
        <taxon>Basidiomycota</taxon>
        <taxon>Agaricomycotina</taxon>
        <taxon>Agaricomycetes</taxon>
        <taxon>Polyporales</taxon>
        <taxon>Sparassidaceae</taxon>
        <taxon>Sparassis</taxon>
    </lineage>
</organism>
<dbReference type="OrthoDB" id="10254973at2759"/>
<reference evidence="7 8" key="1">
    <citation type="journal article" date="2018" name="Sci. Rep.">
        <title>Genome sequence of the cauliflower mushroom Sparassis crispa (Hanabiratake) and its association with beneficial usage.</title>
        <authorList>
            <person name="Kiyama R."/>
            <person name="Furutani Y."/>
            <person name="Kawaguchi K."/>
            <person name="Nakanishi T."/>
        </authorList>
    </citation>
    <scope>NUCLEOTIDE SEQUENCE [LARGE SCALE GENOMIC DNA]</scope>
</reference>
<feature type="compositionally biased region" description="Basic and acidic residues" evidence="5">
    <location>
        <begin position="404"/>
        <end position="415"/>
    </location>
</feature>
<dbReference type="GO" id="GO:0003697">
    <property type="term" value="F:single-stranded DNA binding"/>
    <property type="evidence" value="ECO:0007669"/>
    <property type="project" value="TreeGrafter"/>
</dbReference>
<dbReference type="EMBL" id="BFAD01000002">
    <property type="protein sequence ID" value="GBE80273.1"/>
    <property type="molecule type" value="Genomic_DNA"/>
</dbReference>
<dbReference type="RefSeq" id="XP_027611186.1">
    <property type="nucleotide sequence ID" value="XM_027755385.1"/>
</dbReference>
<dbReference type="SUPFAM" id="SSF52540">
    <property type="entry name" value="P-loop containing nucleoside triphosphate hydrolases"/>
    <property type="match status" value="1"/>
</dbReference>
<feature type="coiled-coil region" evidence="4">
    <location>
        <begin position="309"/>
        <end position="350"/>
    </location>
</feature>
<evidence type="ECO:0000256" key="3">
    <source>
        <dbReference type="ARBA" id="ARBA00023054"/>
    </source>
</evidence>
<dbReference type="FunCoup" id="A0A401GDT1">
    <property type="interactions" value="834"/>
</dbReference>
<evidence type="ECO:0000259" key="6">
    <source>
        <dbReference type="Pfam" id="PF02463"/>
    </source>
</evidence>
<dbReference type="PANTHER" id="PTHR45916">
    <property type="entry name" value="STRUCTURAL MAINTENANCE OF CHROMOSOMES PROTEIN 5"/>
    <property type="match status" value="1"/>
</dbReference>
<comment type="similarity">
    <text evidence="1">Belongs to the SMC family. SMC5 subfamily.</text>
</comment>
<evidence type="ECO:0000313" key="8">
    <source>
        <dbReference type="Proteomes" id="UP000287166"/>
    </source>
</evidence>
<dbReference type="AlphaFoldDB" id="A0A401GDT1"/>
<feature type="region of interest" description="Disordered" evidence="5">
    <location>
        <begin position="1"/>
        <end position="128"/>
    </location>
</feature>
<feature type="domain" description="RecF/RecN/SMC N-terminal" evidence="6">
    <location>
        <begin position="138"/>
        <end position="1148"/>
    </location>
</feature>
<dbReference type="InParanoid" id="A0A401GDT1"/>
<evidence type="ECO:0000256" key="5">
    <source>
        <dbReference type="SAM" id="MobiDB-lite"/>
    </source>
</evidence>
<sequence>MARRVMSAASDDSQKENSGVRKRVKLERLRQKRAAKLTGIAARQRAVSVEDDEDAEGEDELDDLDDTQGQDEDAAGEEAREQEEEDEEGASPRGRKRVRTNAEGDSRPTEVDVKPKAEKKEKSRTLPRDVDGFTPGAIVRVQLKNFVTYDYVEFCPGPYLNMIFGPNGTGKSTIACAICLGLNFPPSVLGRASELNSFVKIGTESGHIEIELKGLMGKSNLVVRRMLSAKSKSSTFTLNGQSASGKEINARMAELNVQVSNLCTFLPQDKVSEFASMSPQQLLRETQRAAGNAHLTSWHDSLISSGKELKQMQDVLDADRDQLKTMQERNANLERDVRRYEERRRIEREIDLLELILPFKQYMEAKDLYHLTKAAQRRLHDKVKALQAKNAPMLKLKADLTREMQEKDEVREDRKKGTKKKLQGLHKKYNDNEKLETDAEDLKTKLETLKESEKQRKRNIERAEKAIAHMQKQLDNPPEMGDLDDLNNQLRNLSTQNNAIRNEQSDLQEKQRLNVQEESRQKTTIQQQQQRLKELDDVSHRKLEDLARWDRDCADVVRWLRNNKQRFRMELFEPPMLCCTVPDKKYVHAVEACFNQTQMKTFVAQCEEDYQLLNRLVVDTPEALGRKVRINTWYRAKTQLVGPPMSEQEMHVLGFDGYALQYLVYPEGLKWFLQNSLQLHRTAISLDAGRVDPNRAMEMVSRYGPGGSGGGASYVCGDVFNTVQRSRYGKRLPQNMTREVRPARNLVHSAIDPEIKQRIDTILREANQKLTLCQEEAKTLTDDDARIREEHRQHKRQHDDIISRRNAVVDLQKKFESFRYNIEKEQTKVNDLRSMPSVEDERIRLRSQLVVLTKKRADIVKDFSKIIRSVITTQQEATRIGLEYLQVAANKTALEAMCQDQEEEYQKAVAEFNDAHRRYEVAKEDSKLKLRVSMAKLDEVDDEIRAKFKDMEDSGEANARSAEDVQADLDAKKAQLDMNLHTNAGVVEQFRKREQEIKVLTETIEDKEKKMERVDRTIKTARDHWQPALDELVASIGTRFSAAFDRLGCAGEVRISEHEDYDKWAIEIFVKFRDSEKLQLLTGERQSGGERSLTTILYLMSLTEEARAPFSLVDEINQGMDQRAERAVHNSLVEVTCKAESGQYFLITPKLLPDLNYAERMKVLCVNNGEWLPEESGIGNMMNMIEGYVKLHSGRAVSSA</sequence>
<dbReference type="InterPro" id="IPR003395">
    <property type="entry name" value="RecF/RecN/SMC_N"/>
</dbReference>
<dbReference type="Pfam" id="PF02463">
    <property type="entry name" value="SMC_N"/>
    <property type="match status" value="1"/>
</dbReference>
<keyword evidence="3 4" id="KW-0175">Coiled coil</keyword>
<dbReference type="GeneID" id="38777190"/>
<feature type="compositionally biased region" description="Basic residues" evidence="5">
    <location>
        <begin position="20"/>
        <end position="35"/>
    </location>
</feature>
<feature type="coiled-coil region" evidence="4">
    <location>
        <begin position="891"/>
        <end position="918"/>
    </location>
</feature>
<protein>
    <recommendedName>
        <fullName evidence="2">Structural maintenance of chromosomes protein 5</fullName>
    </recommendedName>
</protein>
<evidence type="ECO:0000256" key="1">
    <source>
        <dbReference type="ARBA" id="ARBA00010171"/>
    </source>
</evidence>
<feature type="region of interest" description="Disordered" evidence="5">
    <location>
        <begin position="404"/>
        <end position="423"/>
    </location>
</feature>
<feature type="compositionally biased region" description="Basic and acidic residues" evidence="5">
    <location>
        <begin position="100"/>
        <end position="128"/>
    </location>
</feature>
<dbReference type="GO" id="GO:0005634">
    <property type="term" value="C:nucleus"/>
    <property type="evidence" value="ECO:0007669"/>
    <property type="project" value="TreeGrafter"/>
</dbReference>
<dbReference type="Gene3D" id="3.40.50.300">
    <property type="entry name" value="P-loop containing nucleotide triphosphate hydrolases"/>
    <property type="match status" value="2"/>
</dbReference>
<dbReference type="GO" id="GO:0000724">
    <property type="term" value="P:double-strand break repair via homologous recombination"/>
    <property type="evidence" value="ECO:0007669"/>
    <property type="project" value="TreeGrafter"/>
</dbReference>
<dbReference type="Proteomes" id="UP000287166">
    <property type="component" value="Unassembled WGS sequence"/>
</dbReference>
<evidence type="ECO:0000256" key="2">
    <source>
        <dbReference type="ARBA" id="ARBA00018687"/>
    </source>
</evidence>
<dbReference type="GO" id="GO:0030915">
    <property type="term" value="C:Smc5-Smc6 complex"/>
    <property type="evidence" value="ECO:0007669"/>
    <property type="project" value="TreeGrafter"/>
</dbReference>
<comment type="caution">
    <text evidence="7">The sequence shown here is derived from an EMBL/GenBank/DDBJ whole genome shotgun (WGS) entry which is preliminary data.</text>
</comment>